<dbReference type="InterPro" id="IPR043128">
    <property type="entry name" value="Rev_trsase/Diguanyl_cyclase"/>
</dbReference>
<organism evidence="10 11">
    <name type="scientific">Acanthosepion pharaonis</name>
    <name type="common">Pharaoh cuttlefish</name>
    <name type="synonym">Sepia pharaonis</name>
    <dbReference type="NCBI Taxonomy" id="158019"/>
    <lineage>
        <taxon>Eukaryota</taxon>
        <taxon>Metazoa</taxon>
        <taxon>Spiralia</taxon>
        <taxon>Lophotrochozoa</taxon>
        <taxon>Mollusca</taxon>
        <taxon>Cephalopoda</taxon>
        <taxon>Coleoidea</taxon>
        <taxon>Decapodiformes</taxon>
        <taxon>Sepiida</taxon>
        <taxon>Sepiina</taxon>
        <taxon>Sepiidae</taxon>
        <taxon>Acanthosepion</taxon>
    </lineage>
</organism>
<keyword evidence="4" id="KW-0540">Nuclease</keyword>
<feature type="transmembrane region" description="Helical" evidence="8">
    <location>
        <begin position="246"/>
        <end position="268"/>
    </location>
</feature>
<dbReference type="Gene3D" id="3.30.70.270">
    <property type="match status" value="1"/>
</dbReference>
<dbReference type="InterPro" id="IPR043502">
    <property type="entry name" value="DNA/RNA_pol_sf"/>
</dbReference>
<evidence type="ECO:0000313" key="11">
    <source>
        <dbReference type="Proteomes" id="UP000597762"/>
    </source>
</evidence>
<dbReference type="InterPro" id="IPR053134">
    <property type="entry name" value="RNA-dir_DNA_polymerase"/>
</dbReference>
<dbReference type="Gene3D" id="3.10.10.10">
    <property type="entry name" value="HIV Type 1 Reverse Transcriptase, subunit A, domain 1"/>
    <property type="match status" value="1"/>
</dbReference>
<dbReference type="SUPFAM" id="SSF56672">
    <property type="entry name" value="DNA/RNA polymerases"/>
    <property type="match status" value="1"/>
</dbReference>
<keyword evidence="3" id="KW-0548">Nucleotidyltransferase</keyword>
<keyword evidence="1" id="KW-0645">Protease</keyword>
<keyword evidence="2" id="KW-0808">Transferase</keyword>
<dbReference type="OrthoDB" id="6144019at2759"/>
<proteinExistence type="predicted"/>
<accession>A0A812BSK6</accession>
<evidence type="ECO:0000256" key="3">
    <source>
        <dbReference type="ARBA" id="ARBA00022695"/>
    </source>
</evidence>
<reference evidence="10" key="1">
    <citation type="submission" date="2021-01" db="EMBL/GenBank/DDBJ databases">
        <authorList>
            <person name="Li R."/>
            <person name="Bekaert M."/>
        </authorList>
    </citation>
    <scope>NUCLEOTIDE SEQUENCE</scope>
    <source>
        <strain evidence="10">Farmed</strain>
    </source>
</reference>
<keyword evidence="11" id="KW-1185">Reference proteome</keyword>
<dbReference type="CDD" id="cd01647">
    <property type="entry name" value="RT_LTR"/>
    <property type="match status" value="1"/>
</dbReference>
<dbReference type="Proteomes" id="UP000597762">
    <property type="component" value="Unassembled WGS sequence"/>
</dbReference>
<keyword evidence="7" id="KW-0695">RNA-directed DNA polymerase</keyword>
<dbReference type="GO" id="GO:0006508">
    <property type="term" value="P:proteolysis"/>
    <property type="evidence" value="ECO:0007669"/>
    <property type="project" value="UniProtKB-KW"/>
</dbReference>
<dbReference type="Pfam" id="PF00078">
    <property type="entry name" value="RVT_1"/>
    <property type="match status" value="1"/>
</dbReference>
<evidence type="ECO:0000256" key="2">
    <source>
        <dbReference type="ARBA" id="ARBA00022679"/>
    </source>
</evidence>
<evidence type="ECO:0000256" key="8">
    <source>
        <dbReference type="SAM" id="Phobius"/>
    </source>
</evidence>
<dbReference type="FunFam" id="3.10.10.10:FF:000007">
    <property type="entry name" value="Retrovirus-related Pol polyprotein from transposon 17.6-like Protein"/>
    <property type="match status" value="1"/>
</dbReference>
<dbReference type="GO" id="GO:0003964">
    <property type="term" value="F:RNA-directed DNA polymerase activity"/>
    <property type="evidence" value="ECO:0007669"/>
    <property type="project" value="UniProtKB-KW"/>
</dbReference>
<keyword evidence="8" id="KW-0472">Membrane</keyword>
<keyword evidence="8" id="KW-0812">Transmembrane</keyword>
<evidence type="ECO:0000256" key="1">
    <source>
        <dbReference type="ARBA" id="ARBA00022670"/>
    </source>
</evidence>
<comment type="caution">
    <text evidence="10">The sequence shown here is derived from an EMBL/GenBank/DDBJ whole genome shotgun (WGS) entry which is preliminary data.</text>
</comment>
<dbReference type="GO" id="GO:0004519">
    <property type="term" value="F:endonuclease activity"/>
    <property type="evidence" value="ECO:0007669"/>
    <property type="project" value="UniProtKB-KW"/>
</dbReference>
<dbReference type="PANTHER" id="PTHR24559">
    <property type="entry name" value="TRANSPOSON TY3-I GAG-POL POLYPROTEIN"/>
    <property type="match status" value="1"/>
</dbReference>
<sequence length="270" mass="30882">MPILGADFLTHYALSVELASRTLTDTNTNIKRCGFTSKHSTIGLTNIIPTANGYDEIIRQYQTLLTPSSRNEPVRHHAKHSIKTTGSPVYSQPRRLHPAKLKIARDEFDNMLKLGIIRPSKSPYASPLHMVTKADSTSWRPCGDYRLLNAQTIPDKYPIPHIKDFALSLEGATVFTKLDLKKAYYQIPIEEDDIQKTAITTPFGLFEFTRMPFGLRNAAQTFQRLIDEVLRVNFFRYFSLLSSTNLFSLPFFFKYISFTSSEILFLFLRS</sequence>
<feature type="domain" description="Reverse transcriptase" evidence="9">
    <location>
        <begin position="132"/>
        <end position="231"/>
    </location>
</feature>
<protein>
    <submittedName>
        <fullName evidence="10">Retrovirus-related Pol polyprotein from transposon 297</fullName>
    </submittedName>
</protein>
<keyword evidence="6" id="KW-0378">Hydrolase</keyword>
<dbReference type="EMBL" id="CAHIKZ030000996">
    <property type="protein sequence ID" value="CAE1248248.1"/>
    <property type="molecule type" value="Genomic_DNA"/>
</dbReference>
<dbReference type="PANTHER" id="PTHR24559:SF435">
    <property type="entry name" value="RIBONUCLEASE H"/>
    <property type="match status" value="1"/>
</dbReference>
<keyword evidence="8" id="KW-1133">Transmembrane helix</keyword>
<evidence type="ECO:0000256" key="7">
    <source>
        <dbReference type="ARBA" id="ARBA00022918"/>
    </source>
</evidence>
<dbReference type="InterPro" id="IPR000477">
    <property type="entry name" value="RT_dom"/>
</dbReference>
<evidence type="ECO:0000313" key="10">
    <source>
        <dbReference type="EMBL" id="CAE1248248.1"/>
    </source>
</evidence>
<keyword evidence="5" id="KW-0255">Endonuclease</keyword>
<evidence type="ECO:0000256" key="5">
    <source>
        <dbReference type="ARBA" id="ARBA00022759"/>
    </source>
</evidence>
<name>A0A812BSK6_ACAPH</name>
<evidence type="ECO:0000256" key="6">
    <source>
        <dbReference type="ARBA" id="ARBA00022801"/>
    </source>
</evidence>
<dbReference type="AlphaFoldDB" id="A0A812BSK6"/>
<dbReference type="GO" id="GO:0008233">
    <property type="term" value="F:peptidase activity"/>
    <property type="evidence" value="ECO:0007669"/>
    <property type="project" value="UniProtKB-KW"/>
</dbReference>
<gene>
    <name evidence="10" type="ORF">SPHA_26068</name>
</gene>
<evidence type="ECO:0000259" key="9">
    <source>
        <dbReference type="Pfam" id="PF00078"/>
    </source>
</evidence>
<evidence type="ECO:0000256" key="4">
    <source>
        <dbReference type="ARBA" id="ARBA00022722"/>
    </source>
</evidence>